<organism evidence="3 4">
    <name type="scientific">Anaerospora hongkongensis</name>
    <dbReference type="NCBI Taxonomy" id="244830"/>
    <lineage>
        <taxon>Bacteria</taxon>
        <taxon>Bacillati</taxon>
        <taxon>Bacillota</taxon>
        <taxon>Negativicutes</taxon>
        <taxon>Selenomonadales</taxon>
        <taxon>Sporomusaceae</taxon>
        <taxon>Anaerospora</taxon>
    </lineage>
</organism>
<proteinExistence type="predicted"/>
<gene>
    <name evidence="3" type="ORF">EV210_11363</name>
</gene>
<reference evidence="3 4" key="1">
    <citation type="submission" date="2019-03" db="EMBL/GenBank/DDBJ databases">
        <title>Genomic Encyclopedia of Type Strains, Phase IV (KMG-IV): sequencing the most valuable type-strain genomes for metagenomic binning, comparative biology and taxonomic classification.</title>
        <authorList>
            <person name="Goeker M."/>
        </authorList>
    </citation>
    <scope>NUCLEOTIDE SEQUENCE [LARGE SCALE GENOMIC DNA]</scope>
    <source>
        <strain evidence="3 4">DSM 15969</strain>
    </source>
</reference>
<dbReference type="Proteomes" id="UP000295063">
    <property type="component" value="Unassembled WGS sequence"/>
</dbReference>
<feature type="transmembrane region" description="Helical" evidence="1">
    <location>
        <begin position="109"/>
        <end position="132"/>
    </location>
</feature>
<evidence type="ECO:0000313" key="4">
    <source>
        <dbReference type="Proteomes" id="UP000295063"/>
    </source>
</evidence>
<name>A0A4R1PTR2_9FIRM</name>
<keyword evidence="1" id="KW-0472">Membrane</keyword>
<dbReference type="EMBL" id="SLUI01000013">
    <property type="protein sequence ID" value="TCL35222.1"/>
    <property type="molecule type" value="Genomic_DNA"/>
</dbReference>
<dbReference type="RefSeq" id="WP_132082632.1">
    <property type="nucleotide sequence ID" value="NZ_SLUI01000013.1"/>
</dbReference>
<keyword evidence="1" id="KW-1133">Transmembrane helix</keyword>
<dbReference type="PANTHER" id="PTHR35342">
    <property type="entry name" value="TRICARBOXYLIC TRANSPORT PROTEIN"/>
    <property type="match status" value="1"/>
</dbReference>
<feature type="transmembrane region" description="Helical" evidence="1">
    <location>
        <begin position="60"/>
        <end position="82"/>
    </location>
</feature>
<feature type="transmembrane region" description="Helical" evidence="1">
    <location>
        <begin position="353"/>
        <end position="375"/>
    </location>
</feature>
<dbReference type="InterPro" id="IPR002823">
    <property type="entry name" value="DUF112_TM"/>
</dbReference>
<dbReference type="AlphaFoldDB" id="A0A4R1PTR2"/>
<protein>
    <submittedName>
        <fullName evidence="3">Putative tricarboxylic transport membrane protein</fullName>
    </submittedName>
</protein>
<feature type="transmembrane region" description="Helical" evidence="1">
    <location>
        <begin position="204"/>
        <end position="223"/>
    </location>
</feature>
<evidence type="ECO:0000256" key="1">
    <source>
        <dbReference type="SAM" id="Phobius"/>
    </source>
</evidence>
<keyword evidence="4" id="KW-1185">Reference proteome</keyword>
<feature type="transmembrane region" description="Helical" evidence="1">
    <location>
        <begin position="468"/>
        <end position="486"/>
    </location>
</feature>
<sequence>MESFLPLLDGFTTALAGWNLLYCLIGVTIGMLVGILPGLGPTTGTALLLPITFSMEPVPAIIMLAGIYYGSLYGGTITSVLINTPGEAASVATCFDGYPMARQGRAGTALGVAAIGSFIGGTFAVVSLVFIGPPLAEFALKFGPAEFFALMVLGLVMVVGLMGKSIIRGMISAVIGLTLSLVGMDPISGALRFTFGELHLMEGFDFVTIAMGLFGISEVLQGMETAHHAVKQPKVGSLFPRREEWKPTLLAIARGTGIGCLTGLIPGSNAVIPTILSYSVEKKVAKDPSRFGQGAIEGVAGPETANNAYCGAALIPLFTLGIPSSPTIAVLFGAFIMHGLTPGPALFQSNANFVWSVIASMFIGNAILLVMNLPLARMWGKVAAIPPQMLYPAIVIISVLGAYSVSGSVWDIWVMIIFGLLGYMMKKLDIPMAPVVLTFVLGKMIESSLLQSLMYFKGDVMGFFYRPIAGSLLVLAMVLLFLAVIASMKNKRGMLADDAEV</sequence>
<feature type="domain" description="DUF112" evidence="2">
    <location>
        <begin position="20"/>
        <end position="437"/>
    </location>
</feature>
<feature type="transmembrane region" description="Helical" evidence="1">
    <location>
        <begin position="138"/>
        <end position="159"/>
    </location>
</feature>
<dbReference type="Pfam" id="PF01970">
    <property type="entry name" value="TctA"/>
    <property type="match status" value="1"/>
</dbReference>
<dbReference type="OrthoDB" id="9781349at2"/>
<evidence type="ECO:0000313" key="3">
    <source>
        <dbReference type="EMBL" id="TCL35222.1"/>
    </source>
</evidence>
<feature type="transmembrane region" description="Helical" evidence="1">
    <location>
        <begin position="166"/>
        <end position="184"/>
    </location>
</feature>
<comment type="caution">
    <text evidence="3">The sequence shown here is derived from an EMBL/GenBank/DDBJ whole genome shotgun (WGS) entry which is preliminary data.</text>
</comment>
<accession>A0A4R1PTR2</accession>
<keyword evidence="1" id="KW-0812">Transmembrane</keyword>
<feature type="transmembrane region" description="Helical" evidence="1">
    <location>
        <begin position="20"/>
        <end position="40"/>
    </location>
</feature>
<evidence type="ECO:0000259" key="2">
    <source>
        <dbReference type="Pfam" id="PF01970"/>
    </source>
</evidence>
<dbReference type="PANTHER" id="PTHR35342:SF5">
    <property type="entry name" value="TRICARBOXYLIC TRANSPORT PROTEIN"/>
    <property type="match status" value="1"/>
</dbReference>